<feature type="domain" description="NolW-like" evidence="10">
    <location>
        <begin position="150"/>
        <end position="206"/>
    </location>
</feature>
<keyword evidence="2" id="KW-0812">Transmembrane</keyword>
<feature type="region of interest" description="Disordered" evidence="7">
    <location>
        <begin position="572"/>
        <end position="605"/>
    </location>
</feature>
<evidence type="ECO:0000256" key="6">
    <source>
        <dbReference type="RuleBase" id="RU004004"/>
    </source>
</evidence>
<dbReference type="GO" id="GO:0009306">
    <property type="term" value="P:protein secretion"/>
    <property type="evidence" value="ECO:0007669"/>
    <property type="project" value="InterPro"/>
</dbReference>
<dbReference type="InterPro" id="IPR005644">
    <property type="entry name" value="NolW-like"/>
</dbReference>
<dbReference type="InterPro" id="IPR004846">
    <property type="entry name" value="T2SS/T3SS_dom"/>
</dbReference>
<dbReference type="PRINTS" id="PR00811">
    <property type="entry name" value="BCTERIALGSPD"/>
</dbReference>
<feature type="domain" description="NolW-like" evidence="10">
    <location>
        <begin position="331"/>
        <end position="425"/>
    </location>
</feature>
<dbReference type="PANTHER" id="PTHR30332">
    <property type="entry name" value="PROBABLE GENERAL SECRETION PATHWAY PROTEIN D"/>
    <property type="match status" value="1"/>
</dbReference>
<feature type="domain" description="NolW-like" evidence="10">
    <location>
        <begin position="431"/>
        <end position="533"/>
    </location>
</feature>
<comment type="caution">
    <text evidence="12">The sequence shown here is derived from an EMBL/GenBank/DDBJ whole genome shotgun (WGS) entry which is preliminary data.</text>
</comment>
<feature type="domain" description="GspD-like N0" evidence="11">
    <location>
        <begin position="49"/>
        <end position="119"/>
    </location>
</feature>
<organism evidence="12 13">
    <name type="scientific">Anaerobaca lacustris</name>
    <dbReference type="NCBI Taxonomy" id="3044600"/>
    <lineage>
        <taxon>Bacteria</taxon>
        <taxon>Pseudomonadati</taxon>
        <taxon>Planctomycetota</taxon>
        <taxon>Phycisphaerae</taxon>
        <taxon>Sedimentisphaerales</taxon>
        <taxon>Anaerobacaceae</taxon>
        <taxon>Anaerobaca</taxon>
    </lineage>
</organism>
<dbReference type="InterPro" id="IPR038591">
    <property type="entry name" value="NolW-like_sf"/>
</dbReference>
<keyword evidence="3 8" id="KW-0732">Signal</keyword>
<evidence type="ECO:0000313" key="13">
    <source>
        <dbReference type="Proteomes" id="UP001431776"/>
    </source>
</evidence>
<keyword evidence="6" id="KW-0813">Transport</keyword>
<comment type="similarity">
    <text evidence="5">Belongs to the bacterial secretin family.</text>
</comment>
<gene>
    <name evidence="12" type="ORF">QJ522_16600</name>
</gene>
<dbReference type="InterPro" id="IPR050810">
    <property type="entry name" value="Bact_Secretion_Sys_Channel"/>
</dbReference>
<dbReference type="Gene3D" id="3.30.1370.120">
    <property type="match status" value="5"/>
</dbReference>
<evidence type="ECO:0000259" key="11">
    <source>
        <dbReference type="Pfam" id="PF21305"/>
    </source>
</evidence>
<protein>
    <submittedName>
        <fullName evidence="12">Secretin N-terminal domain-containing protein</fullName>
    </submittedName>
</protein>
<evidence type="ECO:0000256" key="3">
    <source>
        <dbReference type="ARBA" id="ARBA00022729"/>
    </source>
</evidence>
<feature type="domain" description="Type II/III secretion system secretin-like" evidence="9">
    <location>
        <begin position="704"/>
        <end position="867"/>
    </location>
</feature>
<sequence length="914" mass="97274">MQILKTILVGAMLAGAVLLTPSHSGAQPASGATEPVEVVEGNGDVKLKLNFQDTPLQAVLEYLSEKAGLTVISDAPISDGRMTVISRQPISLDHAVSLINSILKERGLTTVLVGRTLKVVTLANAKQETIPVRTGRDPKAVVPSDDIITYVVPVSHVTAAALRQNLSVLVPAYASIEANEDGNALIITDTAANIRRLMEIIQALDTHMSNVAEIRVFRLVNADATSTATLINTIFQQQNATTGTRTGARNPIEMMMQMRGGPGGRGGFGGRGGERDGDGQTAGATVNVQVVAAADDRTNAVVVRGPADALEIVSGMIAALDDRTAKVAGIKVFQLRYADAMNTADVINKLFGDGQSTTQTGQGGPMMFRGPGGRGGMPETQQDSGSGTSQVVAAADSQTNTVVVTGPDAILEVVAEVVKSLDAQVPNVADVKVFHLEYADARDTADLINDVFGDTGTAARRTTTRTQQAQQVQFQRGGFPGAQQQTTQGGSPSDVSVVAAADSRTNAVVVSGPPTTLEIVSQIIKELDQDPKQERRIFVYALKNANATNLKDVLNSLFAEIQALNQATTGTGQQFQGAGRQQAAPQATGTTTSTNSSSTNDLSEETYFEAETETNSLLILTSTKNYERVRPIIEELDKPVGQVLIKVLFAEITYSDKLDIGTEFSMLNLRSNGDSTRTSTLFGEPSQGLFVNSITGDLDITLHALQEAGKLNILSRPYILTSNNQAATITVGSQVPFATGETTSNVGTQTTTEYRDIGIILVVTPSINPEGLVNMTVRPEISSTTGETIQISEKLNLPVFATRSSETKVAVRDGQTIVIGGLIQDEIRDTIKKVPLLGDIPIAGHLFKRTEKTKAKTELLIFLTPHVAPDALALSPISDAVRARTNFQSDRRSADLFREHIEAMEEDPARRNEP</sequence>
<keyword evidence="4" id="KW-0472">Membrane</keyword>
<feature type="domain" description="NolW-like" evidence="10">
    <location>
        <begin position="215"/>
        <end position="324"/>
    </location>
</feature>
<evidence type="ECO:0000256" key="7">
    <source>
        <dbReference type="SAM" id="MobiDB-lite"/>
    </source>
</evidence>
<reference evidence="12" key="1">
    <citation type="submission" date="2023-05" db="EMBL/GenBank/DDBJ databases">
        <title>Anaerotaeda fermentans gen. nov., sp. nov., a novel anaerobic planctomycete of the new family within the order Sedimentisphaerales isolated from Taman Peninsula, Russia.</title>
        <authorList>
            <person name="Khomyakova M.A."/>
            <person name="Merkel A.Y."/>
            <person name="Slobodkin A.I."/>
        </authorList>
    </citation>
    <scope>NUCLEOTIDE SEQUENCE</scope>
    <source>
        <strain evidence="12">M17dextr</strain>
    </source>
</reference>
<evidence type="ECO:0000259" key="9">
    <source>
        <dbReference type="Pfam" id="PF00263"/>
    </source>
</evidence>
<feature type="region of interest" description="Disordered" evidence="7">
    <location>
        <begin position="372"/>
        <end position="391"/>
    </location>
</feature>
<dbReference type="GO" id="GO:0015627">
    <property type="term" value="C:type II protein secretion system complex"/>
    <property type="evidence" value="ECO:0007669"/>
    <property type="project" value="TreeGrafter"/>
</dbReference>
<dbReference type="InterPro" id="IPR001775">
    <property type="entry name" value="GspD/PilQ"/>
</dbReference>
<feature type="domain" description="NolW-like" evidence="10">
    <location>
        <begin position="538"/>
        <end position="642"/>
    </location>
</feature>
<dbReference type="Pfam" id="PF00263">
    <property type="entry name" value="Secretin"/>
    <property type="match status" value="1"/>
</dbReference>
<dbReference type="AlphaFoldDB" id="A0AAW6U1G2"/>
<evidence type="ECO:0000256" key="8">
    <source>
        <dbReference type="SAM" id="SignalP"/>
    </source>
</evidence>
<dbReference type="Pfam" id="PF03958">
    <property type="entry name" value="Secretin_N"/>
    <property type="match status" value="5"/>
</dbReference>
<accession>A0AAW6U1G2</accession>
<comment type="subcellular location">
    <subcellularLocation>
        <location evidence="6">Cell outer membrane</location>
    </subcellularLocation>
    <subcellularLocation>
        <location evidence="1">Membrane</location>
    </subcellularLocation>
</comment>
<dbReference type="Pfam" id="PF21305">
    <property type="entry name" value="type_II_gspD_N0"/>
    <property type="match status" value="1"/>
</dbReference>
<dbReference type="InterPro" id="IPR049371">
    <property type="entry name" value="GspD-like_N0"/>
</dbReference>
<dbReference type="Proteomes" id="UP001431776">
    <property type="component" value="Unassembled WGS sequence"/>
</dbReference>
<evidence type="ECO:0000256" key="1">
    <source>
        <dbReference type="ARBA" id="ARBA00004370"/>
    </source>
</evidence>
<evidence type="ECO:0000256" key="4">
    <source>
        <dbReference type="ARBA" id="ARBA00023136"/>
    </source>
</evidence>
<dbReference type="PANTHER" id="PTHR30332:SF24">
    <property type="entry name" value="SECRETIN GSPD-RELATED"/>
    <property type="match status" value="1"/>
</dbReference>
<evidence type="ECO:0000256" key="5">
    <source>
        <dbReference type="RuleBase" id="RU004003"/>
    </source>
</evidence>
<evidence type="ECO:0000313" key="12">
    <source>
        <dbReference type="EMBL" id="MDI6450680.1"/>
    </source>
</evidence>
<dbReference type="GO" id="GO:0009279">
    <property type="term" value="C:cell outer membrane"/>
    <property type="evidence" value="ECO:0007669"/>
    <property type="project" value="UniProtKB-SubCell"/>
</dbReference>
<feature type="chain" id="PRO_5043532283" evidence="8">
    <location>
        <begin position="27"/>
        <end position="914"/>
    </location>
</feature>
<dbReference type="EMBL" id="JASCXX010000023">
    <property type="protein sequence ID" value="MDI6450680.1"/>
    <property type="molecule type" value="Genomic_DNA"/>
</dbReference>
<dbReference type="Gene3D" id="3.55.50.30">
    <property type="match status" value="1"/>
</dbReference>
<proteinExistence type="inferred from homology"/>
<evidence type="ECO:0000256" key="2">
    <source>
        <dbReference type="ARBA" id="ARBA00022692"/>
    </source>
</evidence>
<dbReference type="RefSeq" id="WP_349246091.1">
    <property type="nucleotide sequence ID" value="NZ_JASCXX010000023.1"/>
</dbReference>
<feature type="signal peptide" evidence="8">
    <location>
        <begin position="1"/>
        <end position="26"/>
    </location>
</feature>
<feature type="compositionally biased region" description="Polar residues" evidence="7">
    <location>
        <begin position="379"/>
        <end position="391"/>
    </location>
</feature>
<evidence type="ECO:0000259" key="10">
    <source>
        <dbReference type="Pfam" id="PF03958"/>
    </source>
</evidence>
<keyword evidence="13" id="KW-1185">Reference proteome</keyword>
<name>A0AAW6U1G2_9BACT</name>
<feature type="compositionally biased region" description="Low complexity" evidence="7">
    <location>
        <begin position="572"/>
        <end position="599"/>
    </location>
</feature>